<dbReference type="Gene3D" id="3.40.50.720">
    <property type="entry name" value="NAD(P)-binding Rossmann-like Domain"/>
    <property type="match status" value="1"/>
</dbReference>
<sequence length="280" mass="29596">MTTRGEHVSGRHTDKVAFITGAARGQGRAHAVRLAGEGADIIAVDIAGPLPEAVPYDSATPQDLEETVRLVEATGRRVIASSVDIRDLDGLRKAADAGVAELGRLDIVVANAGICIPQLWDDITPESWRDVIDINVTGTWNTVVATAQHVIDGGRGGSIILISSAAGVKMQPFMVHYTASKHAVTGMARGLAAELGKHNIRVNSVHPGAVSTDMGTGTMVDELTRTMESNPQLAHMTTPFLPAWVAEAEDIAATVSWLADDESRYITAAQISVDLGSTQY</sequence>
<dbReference type="GO" id="GO:0016491">
    <property type="term" value="F:oxidoreductase activity"/>
    <property type="evidence" value="ECO:0007669"/>
    <property type="project" value="UniProtKB-KW"/>
</dbReference>
<dbReference type="EMBL" id="JADMLG010000006">
    <property type="protein sequence ID" value="MBH0778029.1"/>
    <property type="molecule type" value="Genomic_DNA"/>
</dbReference>
<dbReference type="PANTHER" id="PTHR24321:SF8">
    <property type="entry name" value="ESTRADIOL 17-BETA-DEHYDROGENASE 8-RELATED"/>
    <property type="match status" value="1"/>
</dbReference>
<dbReference type="InterPro" id="IPR036291">
    <property type="entry name" value="NAD(P)-bd_dom_sf"/>
</dbReference>
<protein>
    <submittedName>
        <fullName evidence="5">Mycofactocin-coupled SDR family oxidoreductase</fullName>
    </submittedName>
</protein>
<reference evidence="5" key="1">
    <citation type="submission" date="2020-11" db="EMBL/GenBank/DDBJ databases">
        <title>Nocardia NEAU-351.nov., a novel actinomycete isolated from the cow dung.</title>
        <authorList>
            <person name="Zhang X."/>
        </authorList>
    </citation>
    <scope>NUCLEOTIDE SEQUENCE</scope>
    <source>
        <strain evidence="5">NEAU-351</strain>
    </source>
</reference>
<evidence type="ECO:0000256" key="3">
    <source>
        <dbReference type="ARBA" id="ARBA00023027"/>
    </source>
</evidence>
<keyword evidence="2" id="KW-0560">Oxidoreductase</keyword>
<dbReference type="AlphaFoldDB" id="A0A931IAZ1"/>
<comment type="caution">
    <text evidence="5">The sequence shown here is derived from an EMBL/GenBank/DDBJ whole genome shotgun (WGS) entry which is preliminary data.</text>
</comment>
<gene>
    <name evidence="5" type="ORF">IT779_17260</name>
</gene>
<dbReference type="PANTHER" id="PTHR24321">
    <property type="entry name" value="DEHYDROGENASES, SHORT CHAIN"/>
    <property type="match status" value="1"/>
</dbReference>
<keyword evidence="6" id="KW-1185">Reference proteome</keyword>
<dbReference type="Pfam" id="PF00106">
    <property type="entry name" value="adh_short"/>
    <property type="match status" value="1"/>
</dbReference>
<evidence type="ECO:0000256" key="1">
    <source>
        <dbReference type="ARBA" id="ARBA00006484"/>
    </source>
</evidence>
<name>A0A931IAZ1_9NOCA</name>
<organism evidence="5 6">
    <name type="scientific">Nocardia bovistercoris</name>
    <dbReference type="NCBI Taxonomy" id="2785916"/>
    <lineage>
        <taxon>Bacteria</taxon>
        <taxon>Bacillati</taxon>
        <taxon>Actinomycetota</taxon>
        <taxon>Actinomycetes</taxon>
        <taxon>Mycobacteriales</taxon>
        <taxon>Nocardiaceae</taxon>
        <taxon>Nocardia</taxon>
    </lineage>
</organism>
<evidence type="ECO:0000313" key="5">
    <source>
        <dbReference type="EMBL" id="MBH0778029.1"/>
    </source>
</evidence>
<evidence type="ECO:0000256" key="2">
    <source>
        <dbReference type="ARBA" id="ARBA00023002"/>
    </source>
</evidence>
<keyword evidence="3" id="KW-0520">NAD</keyword>
<dbReference type="InterPro" id="IPR002347">
    <property type="entry name" value="SDR_fam"/>
</dbReference>
<accession>A0A931IAZ1</accession>
<dbReference type="PRINTS" id="PR00080">
    <property type="entry name" value="SDRFAMILY"/>
</dbReference>
<dbReference type="RefSeq" id="WP_196150330.1">
    <property type="nucleotide sequence ID" value="NZ_JADMLG010000006.1"/>
</dbReference>
<evidence type="ECO:0000313" key="6">
    <source>
        <dbReference type="Proteomes" id="UP000655751"/>
    </source>
</evidence>
<dbReference type="SUPFAM" id="SSF51735">
    <property type="entry name" value="NAD(P)-binding Rossmann-fold domains"/>
    <property type="match status" value="1"/>
</dbReference>
<dbReference type="FunFam" id="3.40.50.720:FF:000084">
    <property type="entry name" value="Short-chain dehydrogenase reductase"/>
    <property type="match status" value="1"/>
</dbReference>
<evidence type="ECO:0000256" key="4">
    <source>
        <dbReference type="RuleBase" id="RU000363"/>
    </source>
</evidence>
<dbReference type="InterPro" id="IPR020904">
    <property type="entry name" value="Sc_DH/Rdtase_CS"/>
</dbReference>
<dbReference type="NCBIfam" id="NF009467">
    <property type="entry name" value="PRK12826.1-3"/>
    <property type="match status" value="1"/>
</dbReference>
<dbReference type="CDD" id="cd05233">
    <property type="entry name" value="SDR_c"/>
    <property type="match status" value="1"/>
</dbReference>
<dbReference type="NCBIfam" id="TIGR03971">
    <property type="entry name" value="SDR_subfam_1"/>
    <property type="match status" value="1"/>
</dbReference>
<dbReference type="PROSITE" id="PS00061">
    <property type="entry name" value="ADH_SHORT"/>
    <property type="match status" value="1"/>
</dbReference>
<dbReference type="InterPro" id="IPR023985">
    <property type="entry name" value="SDR_subfam_1"/>
</dbReference>
<comment type="similarity">
    <text evidence="1 4">Belongs to the short-chain dehydrogenases/reductases (SDR) family.</text>
</comment>
<dbReference type="Proteomes" id="UP000655751">
    <property type="component" value="Unassembled WGS sequence"/>
</dbReference>
<proteinExistence type="inferred from homology"/>
<dbReference type="PRINTS" id="PR00081">
    <property type="entry name" value="GDHRDH"/>
</dbReference>